<dbReference type="EMBL" id="PSVT01000017">
    <property type="protein sequence ID" value="PPH76396.1"/>
    <property type="molecule type" value="Genomic_DNA"/>
</dbReference>
<dbReference type="Proteomes" id="UP000239698">
    <property type="component" value="Unassembled WGS sequence"/>
</dbReference>
<organism evidence="2 4">
    <name type="scientific">Rathayibacter rathayi</name>
    <name type="common">Corynebacterium rathayi</name>
    <dbReference type="NCBI Taxonomy" id="33887"/>
    <lineage>
        <taxon>Bacteria</taxon>
        <taxon>Bacillati</taxon>
        <taxon>Actinomycetota</taxon>
        <taxon>Actinomycetes</taxon>
        <taxon>Micrococcales</taxon>
        <taxon>Microbacteriaceae</taxon>
        <taxon>Rathayibacter</taxon>
    </lineage>
</organism>
<dbReference type="KEGG" id="rry:C1O28_11220"/>
<sequence length="129" mass="14744">MTEHVHPYRITERFLLPDGRVGVTTWWAQDPEQLEQQLRTRAGHPHPEREPSRRLHRSGPDIVLVEERTGDGYRPLDPHLLAGNDAQWRRALARSRRPAWLRRIVGPGDLVQADPPSDTTRTVEQGGLG</sequence>
<dbReference type="RefSeq" id="WP_097167446.1">
    <property type="nucleotide sequence ID" value="NZ_CP028129.1"/>
</dbReference>
<proteinExistence type="predicted"/>
<feature type="region of interest" description="Disordered" evidence="1">
    <location>
        <begin position="108"/>
        <end position="129"/>
    </location>
</feature>
<evidence type="ECO:0000313" key="2">
    <source>
        <dbReference type="EMBL" id="PPF14026.1"/>
    </source>
</evidence>
<evidence type="ECO:0000313" key="5">
    <source>
        <dbReference type="Proteomes" id="UP000239698"/>
    </source>
</evidence>
<comment type="caution">
    <text evidence="2">The sequence shown here is derived from an EMBL/GenBank/DDBJ whole genome shotgun (WGS) entry which is preliminary data.</text>
</comment>
<dbReference type="AlphaFoldDB" id="A0ABD6W883"/>
<reference evidence="4 5" key="1">
    <citation type="submission" date="2018-02" db="EMBL/GenBank/DDBJ databases">
        <title>Bacteriophage NCPPB3778 and a type I-E CRISPR drive the evolution of the US Biological Select Agent, Rathayibacter toxicus.</title>
        <authorList>
            <person name="Davis E.W.II."/>
            <person name="Tabima J.F."/>
            <person name="Weisberg A.J."/>
            <person name="Lopes L.D."/>
            <person name="Wiseman M.S."/>
            <person name="Wiseman M.S."/>
            <person name="Pupko T."/>
            <person name="Belcher M.S."/>
            <person name="Sechler A.J."/>
            <person name="Tancos M.A."/>
            <person name="Schroeder B.K."/>
            <person name="Murray T.D."/>
            <person name="Luster D.G."/>
            <person name="Schneider W.L."/>
            <person name="Rogers E."/>
            <person name="Andreote F.D."/>
            <person name="Grunwald N.J."/>
            <person name="Putnam M.L."/>
            <person name="Chang J.H."/>
        </authorList>
    </citation>
    <scope>NUCLEOTIDE SEQUENCE [LARGE SCALE GENOMIC DNA]</scope>
    <source>
        <strain evidence="3 5">AY1D6</strain>
        <strain evidence="2 4">AY1I9</strain>
    </source>
</reference>
<feature type="region of interest" description="Disordered" evidence="1">
    <location>
        <begin position="37"/>
        <end position="60"/>
    </location>
</feature>
<dbReference type="Proteomes" id="UP000237881">
    <property type="component" value="Unassembled WGS sequence"/>
</dbReference>
<keyword evidence="5" id="KW-1185">Reference proteome</keyword>
<gene>
    <name evidence="2" type="ORF">C5C04_07940</name>
    <name evidence="3" type="ORF">C5C40_09230</name>
</gene>
<accession>A0ABD6W883</accession>
<evidence type="ECO:0000313" key="3">
    <source>
        <dbReference type="EMBL" id="PPH76396.1"/>
    </source>
</evidence>
<evidence type="ECO:0000313" key="4">
    <source>
        <dbReference type="Proteomes" id="UP000237881"/>
    </source>
</evidence>
<dbReference type="EMBL" id="PSUL01000015">
    <property type="protein sequence ID" value="PPF14026.1"/>
    <property type="molecule type" value="Genomic_DNA"/>
</dbReference>
<evidence type="ECO:0000256" key="1">
    <source>
        <dbReference type="SAM" id="MobiDB-lite"/>
    </source>
</evidence>
<dbReference type="GeneID" id="49821044"/>
<protein>
    <submittedName>
        <fullName evidence="2">Uncharacterized protein</fullName>
    </submittedName>
</protein>
<name>A0ABD6W883_RATRA</name>